<accession>A0A9P0IDA4</accession>
<reference evidence="1" key="1">
    <citation type="submission" date="2022-02" db="EMBL/GenBank/DDBJ databases">
        <authorList>
            <person name="King R."/>
        </authorList>
    </citation>
    <scope>NUCLEOTIDE SEQUENCE</scope>
</reference>
<dbReference type="EMBL" id="LR824535">
    <property type="protein sequence ID" value="CAH1644114.1"/>
    <property type="molecule type" value="Genomic_DNA"/>
</dbReference>
<dbReference type="Proteomes" id="UP001153321">
    <property type="component" value="Chromosome 4"/>
</dbReference>
<name>A0A9P0IDA4_SPOLI</name>
<proteinExistence type="predicted"/>
<gene>
    <name evidence="1" type="ORF">SPLIT_LOCUS9468</name>
</gene>
<keyword evidence="2" id="KW-1185">Reference proteome</keyword>
<dbReference type="AlphaFoldDB" id="A0A9P0IDA4"/>
<evidence type="ECO:0000313" key="1">
    <source>
        <dbReference type="EMBL" id="CAH1644114.1"/>
    </source>
</evidence>
<protein>
    <submittedName>
        <fullName evidence="1">Uncharacterized protein</fullName>
    </submittedName>
</protein>
<evidence type="ECO:0000313" key="2">
    <source>
        <dbReference type="Proteomes" id="UP001153321"/>
    </source>
</evidence>
<organism evidence="1 2">
    <name type="scientific">Spodoptera littoralis</name>
    <name type="common">Egyptian cotton leafworm</name>
    <dbReference type="NCBI Taxonomy" id="7109"/>
    <lineage>
        <taxon>Eukaryota</taxon>
        <taxon>Metazoa</taxon>
        <taxon>Ecdysozoa</taxon>
        <taxon>Arthropoda</taxon>
        <taxon>Hexapoda</taxon>
        <taxon>Insecta</taxon>
        <taxon>Pterygota</taxon>
        <taxon>Neoptera</taxon>
        <taxon>Endopterygota</taxon>
        <taxon>Lepidoptera</taxon>
        <taxon>Glossata</taxon>
        <taxon>Ditrysia</taxon>
        <taxon>Noctuoidea</taxon>
        <taxon>Noctuidae</taxon>
        <taxon>Amphipyrinae</taxon>
        <taxon>Spodoptera</taxon>
    </lineage>
</organism>
<sequence length="103" mass="11852">MITMISRFSKYLVPAANITFYVEVPTLVYSPEMVYVRMYSNKSFVISVCVFNTRCIKSSNLESYFYIRQRVSFACCGRGPLRIAYRCFLSVCVSLSLCATQTF</sequence>